<dbReference type="SUPFAM" id="SSF51735">
    <property type="entry name" value="NAD(P)-binding Rossmann-fold domains"/>
    <property type="match status" value="1"/>
</dbReference>
<dbReference type="EMBL" id="JADJNC010000031">
    <property type="protein sequence ID" value="MBK7424465.1"/>
    <property type="molecule type" value="Genomic_DNA"/>
</dbReference>
<accession>A0A9D7F953</accession>
<gene>
    <name evidence="3" type="ORF">IPJ48_16060</name>
</gene>
<name>A0A9D7F953_9RHOO</name>
<evidence type="ECO:0000259" key="2">
    <source>
        <dbReference type="Pfam" id="PF01370"/>
    </source>
</evidence>
<dbReference type="PRINTS" id="PR01713">
    <property type="entry name" value="NUCEPIMERASE"/>
</dbReference>
<feature type="compositionally biased region" description="Basic and acidic residues" evidence="1">
    <location>
        <begin position="313"/>
        <end position="324"/>
    </location>
</feature>
<evidence type="ECO:0000313" key="4">
    <source>
        <dbReference type="Proteomes" id="UP000886602"/>
    </source>
</evidence>
<protein>
    <submittedName>
        <fullName evidence="3">NAD-dependent epimerase/dehydratase family protein</fullName>
    </submittedName>
</protein>
<dbReference type="Proteomes" id="UP000886602">
    <property type="component" value="Unassembled WGS sequence"/>
</dbReference>
<dbReference type="AlphaFoldDB" id="A0A9D7F953"/>
<feature type="compositionally biased region" description="Polar residues" evidence="1">
    <location>
        <begin position="327"/>
        <end position="337"/>
    </location>
</feature>
<evidence type="ECO:0000313" key="3">
    <source>
        <dbReference type="EMBL" id="MBK7424465.1"/>
    </source>
</evidence>
<organism evidence="3 4">
    <name type="scientific">Candidatus Propionivibrio dominans</name>
    <dbReference type="NCBI Taxonomy" id="2954373"/>
    <lineage>
        <taxon>Bacteria</taxon>
        <taxon>Pseudomonadati</taxon>
        <taxon>Pseudomonadota</taxon>
        <taxon>Betaproteobacteria</taxon>
        <taxon>Rhodocyclales</taxon>
        <taxon>Rhodocyclaceae</taxon>
        <taxon>Propionivibrio</taxon>
    </lineage>
</organism>
<dbReference type="InterPro" id="IPR001509">
    <property type="entry name" value="Epimerase_deHydtase"/>
</dbReference>
<dbReference type="InterPro" id="IPR036291">
    <property type="entry name" value="NAD(P)-bd_dom_sf"/>
</dbReference>
<dbReference type="Pfam" id="PF01370">
    <property type="entry name" value="Epimerase"/>
    <property type="match status" value="1"/>
</dbReference>
<comment type="caution">
    <text evidence="3">The sequence shown here is derived from an EMBL/GenBank/DDBJ whole genome shotgun (WGS) entry which is preliminary data.</text>
</comment>
<dbReference type="Gene3D" id="3.40.50.720">
    <property type="entry name" value="NAD(P)-binding Rossmann-like Domain"/>
    <property type="match status" value="1"/>
</dbReference>
<sequence>MNDKVLVTGGAGFIGSHLARALLAEGHAVTILVDLSMGKEENIPVGASFIQGDVRSQEDVRRAILGAGIVFHEAARVSIRASVKEFYEDADTNFMGTLNLLKCCSKSDVRKFVFASSMAVYADSASPNPIAEDYTTEPISPYGIAKLAAEKYCMQLTSEMGIGCHILRYFNTYGPGQTYTPYVGVITIFIRQLLQGQSPRVFGDGEQRRDFVHVSDIIAANLLSMKSPLARGIFNVGTGKATSVNDIASLLCRRIDPQCQPCHADAHPGELRNSIADIRSISAALGYRPAAALPEKIGEVIEFYRKGTGNRGKQVEEPPERDRSPIPASSGSGNRRP</sequence>
<proteinExistence type="predicted"/>
<feature type="domain" description="NAD-dependent epimerase/dehydratase" evidence="2">
    <location>
        <begin position="5"/>
        <end position="237"/>
    </location>
</feature>
<feature type="region of interest" description="Disordered" evidence="1">
    <location>
        <begin position="309"/>
        <end position="337"/>
    </location>
</feature>
<evidence type="ECO:0000256" key="1">
    <source>
        <dbReference type="SAM" id="MobiDB-lite"/>
    </source>
</evidence>
<reference evidence="3" key="1">
    <citation type="submission" date="2020-10" db="EMBL/GenBank/DDBJ databases">
        <title>Connecting structure to function with the recovery of over 1000 high-quality activated sludge metagenome-assembled genomes encoding full-length rRNA genes using long-read sequencing.</title>
        <authorList>
            <person name="Singleton C.M."/>
            <person name="Petriglieri F."/>
            <person name="Kristensen J.M."/>
            <person name="Kirkegaard R.H."/>
            <person name="Michaelsen T.Y."/>
            <person name="Andersen M.H."/>
            <person name="Karst S.M."/>
            <person name="Dueholm M.S."/>
            <person name="Nielsen P.H."/>
            <person name="Albertsen M."/>
        </authorList>
    </citation>
    <scope>NUCLEOTIDE SEQUENCE</scope>
    <source>
        <strain evidence="3">EsbW_18-Q3-R4-48_MAXAC.044</strain>
    </source>
</reference>
<dbReference type="InterPro" id="IPR050177">
    <property type="entry name" value="Lipid_A_modif_metabolic_enz"/>
</dbReference>
<dbReference type="PANTHER" id="PTHR43245:SF13">
    <property type="entry name" value="UDP-D-APIOSE_UDP-D-XYLOSE SYNTHASE 2"/>
    <property type="match status" value="1"/>
</dbReference>
<dbReference type="PANTHER" id="PTHR43245">
    <property type="entry name" value="BIFUNCTIONAL POLYMYXIN RESISTANCE PROTEIN ARNA"/>
    <property type="match status" value="1"/>
</dbReference>